<feature type="compositionally biased region" description="Basic and acidic residues" evidence="1">
    <location>
        <begin position="10"/>
        <end position="30"/>
    </location>
</feature>
<protein>
    <submittedName>
        <fullName evidence="2">Uncharacterized protein</fullName>
    </submittedName>
</protein>
<dbReference type="EMBL" id="OY731399">
    <property type="protein sequence ID" value="CAJ1933737.1"/>
    <property type="molecule type" value="Genomic_DNA"/>
</dbReference>
<dbReference type="Proteomes" id="UP001189624">
    <property type="component" value="Chromosome 2"/>
</dbReference>
<feature type="region of interest" description="Disordered" evidence="1">
    <location>
        <begin position="1"/>
        <end position="32"/>
    </location>
</feature>
<sequence length="72" mass="7868">MGGGGVSLRSLDDRGCKLDRRSPIKNETGRQRTLNLPPVSTEVLDDNLLPGAASFLSHLLYVPTKKFIQMGE</sequence>
<gene>
    <name evidence="2" type="ORF">AYBTSS11_LOCUS6521</name>
</gene>
<reference evidence="2" key="1">
    <citation type="submission" date="2023-10" db="EMBL/GenBank/DDBJ databases">
        <authorList>
            <person name="Domelevo Entfellner J.-B."/>
        </authorList>
    </citation>
    <scope>NUCLEOTIDE SEQUENCE</scope>
</reference>
<evidence type="ECO:0000313" key="2">
    <source>
        <dbReference type="EMBL" id="CAJ1933737.1"/>
    </source>
</evidence>
<dbReference type="AlphaFoldDB" id="A0AA86S557"/>
<evidence type="ECO:0000313" key="3">
    <source>
        <dbReference type="Proteomes" id="UP001189624"/>
    </source>
</evidence>
<accession>A0AA86S557</accession>
<proteinExistence type="predicted"/>
<dbReference type="Gramene" id="rna-AYBTSS11_LOCUS6521">
    <property type="protein sequence ID" value="CAJ1933737.1"/>
    <property type="gene ID" value="gene-AYBTSS11_LOCUS6521"/>
</dbReference>
<evidence type="ECO:0000256" key="1">
    <source>
        <dbReference type="SAM" id="MobiDB-lite"/>
    </source>
</evidence>
<name>A0AA86S557_9FABA</name>
<keyword evidence="3" id="KW-1185">Reference proteome</keyword>
<organism evidence="2 3">
    <name type="scientific">Sphenostylis stenocarpa</name>
    <dbReference type="NCBI Taxonomy" id="92480"/>
    <lineage>
        <taxon>Eukaryota</taxon>
        <taxon>Viridiplantae</taxon>
        <taxon>Streptophyta</taxon>
        <taxon>Embryophyta</taxon>
        <taxon>Tracheophyta</taxon>
        <taxon>Spermatophyta</taxon>
        <taxon>Magnoliopsida</taxon>
        <taxon>eudicotyledons</taxon>
        <taxon>Gunneridae</taxon>
        <taxon>Pentapetalae</taxon>
        <taxon>rosids</taxon>
        <taxon>fabids</taxon>
        <taxon>Fabales</taxon>
        <taxon>Fabaceae</taxon>
        <taxon>Papilionoideae</taxon>
        <taxon>50 kb inversion clade</taxon>
        <taxon>NPAAA clade</taxon>
        <taxon>indigoferoid/millettioid clade</taxon>
        <taxon>Phaseoleae</taxon>
        <taxon>Sphenostylis</taxon>
    </lineage>
</organism>